<dbReference type="InterPro" id="IPR050710">
    <property type="entry name" value="Band7/mec-2_domain"/>
</dbReference>
<comment type="caution">
    <text evidence="6">The sequence shown here is derived from an EMBL/GenBank/DDBJ whole genome shotgun (WGS) entry which is preliminary data.</text>
</comment>
<feature type="region of interest" description="Disordered" evidence="4">
    <location>
        <begin position="206"/>
        <end position="256"/>
    </location>
</feature>
<dbReference type="SUPFAM" id="SSF117892">
    <property type="entry name" value="Band 7/SPFH domain"/>
    <property type="match status" value="1"/>
</dbReference>
<keyword evidence="3" id="KW-0496">Mitochondrion</keyword>
<evidence type="ECO:0000259" key="5">
    <source>
        <dbReference type="Pfam" id="PF16200"/>
    </source>
</evidence>
<dbReference type="OrthoDB" id="434619at2759"/>
<organism evidence="6 7">
    <name type="scientific">Ostreobium quekettii</name>
    <dbReference type="NCBI Taxonomy" id="121088"/>
    <lineage>
        <taxon>Eukaryota</taxon>
        <taxon>Viridiplantae</taxon>
        <taxon>Chlorophyta</taxon>
        <taxon>core chlorophytes</taxon>
        <taxon>Ulvophyceae</taxon>
        <taxon>TCBD clade</taxon>
        <taxon>Bryopsidales</taxon>
        <taxon>Ostreobineae</taxon>
        <taxon>Ostreobiaceae</taxon>
        <taxon>Ostreobium</taxon>
    </lineage>
</organism>
<dbReference type="PRINTS" id="PR00721">
    <property type="entry name" value="STOMATIN"/>
</dbReference>
<dbReference type="InterPro" id="IPR001972">
    <property type="entry name" value="Stomatin_HflK_fam"/>
</dbReference>
<gene>
    <name evidence="6" type="ORF">OSTQU699_LOCUS2243</name>
</gene>
<proteinExistence type="inferred from homology"/>
<evidence type="ECO:0000313" key="7">
    <source>
        <dbReference type="Proteomes" id="UP000708148"/>
    </source>
</evidence>
<feature type="domain" description="STML2-like C-terminal extension" evidence="5">
    <location>
        <begin position="138"/>
        <end position="198"/>
    </location>
</feature>
<accession>A0A8S1ISH7</accession>
<dbReference type="PANTHER" id="PTHR43327:SF10">
    <property type="entry name" value="STOMATIN-LIKE PROTEIN 2, MITOCHONDRIAL"/>
    <property type="match status" value="1"/>
</dbReference>
<evidence type="ECO:0000256" key="3">
    <source>
        <dbReference type="ARBA" id="ARBA00023128"/>
    </source>
</evidence>
<dbReference type="GO" id="GO:0007005">
    <property type="term" value="P:mitochondrion organization"/>
    <property type="evidence" value="ECO:0007669"/>
    <property type="project" value="TreeGrafter"/>
</dbReference>
<sequence length="256" mass="27355">MWADVALTSWMLFVWRVLLFRWDCLGANLLSSIVLGLRDIHKAAEAWGLECLRYEIRDIVPPEGVARAMELQAEAERHKRASILESEGKRQAHINAAEAQKQQTILASEAARMDAINRAQGDAEATLKRAKATAEGLRSVSEALRAETGQHAASLRIAEQYLQAFANLAKQGTTMLLPANAAEPASVVAQAASIYKNVLQASGVDHPASATAPNTASKVAEPSGSQRPSGKGGESSGEPLAQAEGDGESFSLRSKE</sequence>
<evidence type="ECO:0000256" key="4">
    <source>
        <dbReference type="SAM" id="MobiDB-lite"/>
    </source>
</evidence>
<comment type="subcellular location">
    <subcellularLocation>
        <location evidence="1">Mitochondrion</location>
    </subcellularLocation>
</comment>
<dbReference type="GO" id="GO:0016020">
    <property type="term" value="C:membrane"/>
    <property type="evidence" value="ECO:0007669"/>
    <property type="project" value="InterPro"/>
</dbReference>
<dbReference type="Pfam" id="PF16200">
    <property type="entry name" value="Band_7_C"/>
    <property type="match status" value="1"/>
</dbReference>
<dbReference type="GO" id="GO:0005739">
    <property type="term" value="C:mitochondrion"/>
    <property type="evidence" value="ECO:0007669"/>
    <property type="project" value="UniProtKB-SubCell"/>
</dbReference>
<comment type="similarity">
    <text evidence="2">Belongs to the band 7/mec-2 family.</text>
</comment>
<feature type="compositionally biased region" description="Polar residues" evidence="4">
    <location>
        <begin position="211"/>
        <end position="228"/>
    </location>
</feature>
<keyword evidence="7" id="KW-1185">Reference proteome</keyword>
<dbReference type="InterPro" id="IPR032435">
    <property type="entry name" value="STML2-like_C"/>
</dbReference>
<evidence type="ECO:0000256" key="1">
    <source>
        <dbReference type="ARBA" id="ARBA00004173"/>
    </source>
</evidence>
<evidence type="ECO:0000313" key="6">
    <source>
        <dbReference type="EMBL" id="CAD7696882.1"/>
    </source>
</evidence>
<dbReference type="Proteomes" id="UP000708148">
    <property type="component" value="Unassembled WGS sequence"/>
</dbReference>
<name>A0A8S1ISH7_9CHLO</name>
<reference evidence="6" key="1">
    <citation type="submission" date="2020-12" db="EMBL/GenBank/DDBJ databases">
        <authorList>
            <person name="Iha C."/>
        </authorList>
    </citation>
    <scope>NUCLEOTIDE SEQUENCE</scope>
</reference>
<dbReference type="EMBL" id="CAJHUC010000560">
    <property type="protein sequence ID" value="CAD7696882.1"/>
    <property type="molecule type" value="Genomic_DNA"/>
</dbReference>
<dbReference type="PANTHER" id="PTHR43327">
    <property type="entry name" value="STOMATIN-LIKE PROTEIN 2, MITOCHONDRIAL"/>
    <property type="match status" value="1"/>
</dbReference>
<evidence type="ECO:0000256" key="2">
    <source>
        <dbReference type="ARBA" id="ARBA00008164"/>
    </source>
</evidence>
<dbReference type="AlphaFoldDB" id="A0A8S1ISH7"/>
<dbReference type="InterPro" id="IPR036013">
    <property type="entry name" value="Band_7/SPFH_dom_sf"/>
</dbReference>
<dbReference type="Gene3D" id="3.30.479.30">
    <property type="entry name" value="Band 7 domain"/>
    <property type="match status" value="1"/>
</dbReference>
<protein>
    <recommendedName>
        <fullName evidence="5">STML2-like C-terminal extension domain-containing protein</fullName>
    </recommendedName>
</protein>